<feature type="compositionally biased region" description="Basic and acidic residues" evidence="1">
    <location>
        <begin position="134"/>
        <end position="143"/>
    </location>
</feature>
<proteinExistence type="predicted"/>
<reference evidence="2" key="1">
    <citation type="submission" date="2020-11" db="EMBL/GenBank/DDBJ databases">
        <authorList>
            <person name="Tran Van P."/>
        </authorList>
    </citation>
    <scope>NUCLEOTIDE SEQUENCE</scope>
</reference>
<dbReference type="GO" id="GO:0051764">
    <property type="term" value="P:actin crosslink formation"/>
    <property type="evidence" value="ECO:0007669"/>
    <property type="project" value="TreeGrafter"/>
</dbReference>
<dbReference type="InterPro" id="IPR013606">
    <property type="entry name" value="I-BAR_dom"/>
</dbReference>
<dbReference type="InterPro" id="IPR027681">
    <property type="entry name" value="IRSp53/IRTKS/Pinkbar"/>
</dbReference>
<organism evidence="2">
    <name type="scientific">Cyprideis torosa</name>
    <dbReference type="NCBI Taxonomy" id="163714"/>
    <lineage>
        <taxon>Eukaryota</taxon>
        <taxon>Metazoa</taxon>
        <taxon>Ecdysozoa</taxon>
        <taxon>Arthropoda</taxon>
        <taxon>Crustacea</taxon>
        <taxon>Oligostraca</taxon>
        <taxon>Ostracoda</taxon>
        <taxon>Podocopa</taxon>
        <taxon>Podocopida</taxon>
        <taxon>Cytherocopina</taxon>
        <taxon>Cytheroidea</taxon>
        <taxon>Cytherideidae</taxon>
        <taxon>Cyprideis</taxon>
    </lineage>
</organism>
<dbReference type="PROSITE" id="PS51257">
    <property type="entry name" value="PROKAR_LIPOPROTEIN"/>
    <property type="match status" value="1"/>
</dbReference>
<dbReference type="SUPFAM" id="SSF103657">
    <property type="entry name" value="BAR/IMD domain-like"/>
    <property type="match status" value="1"/>
</dbReference>
<feature type="compositionally biased region" description="Basic residues" evidence="1">
    <location>
        <begin position="119"/>
        <end position="128"/>
    </location>
</feature>
<evidence type="ECO:0000313" key="2">
    <source>
        <dbReference type="EMBL" id="CAD7229271.1"/>
    </source>
</evidence>
<dbReference type="GO" id="GO:0005829">
    <property type="term" value="C:cytosol"/>
    <property type="evidence" value="ECO:0007669"/>
    <property type="project" value="TreeGrafter"/>
</dbReference>
<dbReference type="GO" id="GO:0051017">
    <property type="term" value="P:actin filament bundle assembly"/>
    <property type="evidence" value="ECO:0007669"/>
    <property type="project" value="TreeGrafter"/>
</dbReference>
<feature type="region of interest" description="Disordered" evidence="1">
    <location>
        <begin position="119"/>
        <end position="151"/>
    </location>
</feature>
<dbReference type="AlphaFoldDB" id="A0A7R8ZPF8"/>
<accession>A0A7R8ZPF8</accession>
<dbReference type="EMBL" id="OB661968">
    <property type="protein sequence ID" value="CAD7229271.1"/>
    <property type="molecule type" value="Genomic_DNA"/>
</dbReference>
<dbReference type="OrthoDB" id="3800937at2759"/>
<dbReference type="PANTHER" id="PTHR14206">
    <property type="entry name" value="BRAIN-SPECIFIC ANGIOGENESIS INHIBITOR 1-ASSOCIATED PROTEIN 2"/>
    <property type="match status" value="1"/>
</dbReference>
<sequence length="237" mass="26546">MGTMLEKANLEKGSNINIILLGCGALAASKTFIEALIKLSRQGQNEPGPEIGSALGEVADFQAEVHTQQVELLRIFYAEFLTPLESNVEKDERILNTEYRRFVNENQLHLGAIQRAASRVKKERKKMKGSSATLDREHKDGRGRSPKKRLQTVSPTVEEFVSHCEIPCKVLQTWEIWKSVFRSSHLILNAGATSYRPSRDKSTFECLNLSADQMDGNKVAVEDLHSAAWDENAFEGD</sequence>
<dbReference type="GO" id="GO:0007009">
    <property type="term" value="P:plasma membrane organization"/>
    <property type="evidence" value="ECO:0007669"/>
    <property type="project" value="InterPro"/>
</dbReference>
<dbReference type="InterPro" id="IPR027267">
    <property type="entry name" value="AH/BAR_dom_sf"/>
</dbReference>
<dbReference type="Pfam" id="PF08397">
    <property type="entry name" value="IMD"/>
    <property type="match status" value="1"/>
</dbReference>
<name>A0A7R8ZPF8_9CRUS</name>
<evidence type="ECO:0000256" key="1">
    <source>
        <dbReference type="SAM" id="MobiDB-lite"/>
    </source>
</evidence>
<protein>
    <submittedName>
        <fullName evidence="2">Uncharacterized protein</fullName>
    </submittedName>
</protein>
<dbReference type="PANTHER" id="PTHR14206:SF7">
    <property type="entry name" value="INSULIN RECEPTOR SUBSTRATE 53 KDA, ISOFORM A"/>
    <property type="match status" value="1"/>
</dbReference>
<dbReference type="GO" id="GO:0030838">
    <property type="term" value="P:positive regulation of actin filament polymerization"/>
    <property type="evidence" value="ECO:0007669"/>
    <property type="project" value="TreeGrafter"/>
</dbReference>
<dbReference type="Gene3D" id="1.20.1270.60">
    <property type="entry name" value="Arfaptin homology (AH) domain/BAR domain"/>
    <property type="match status" value="1"/>
</dbReference>
<dbReference type="GO" id="GO:0005654">
    <property type="term" value="C:nucleoplasm"/>
    <property type="evidence" value="ECO:0007669"/>
    <property type="project" value="TreeGrafter"/>
</dbReference>
<gene>
    <name evidence="2" type="ORF">CTOB1V02_LOCUS7144</name>
</gene>